<dbReference type="Gene3D" id="2.40.50.1020">
    <property type="entry name" value="LytTr DNA-binding domain"/>
    <property type="match status" value="1"/>
</dbReference>
<dbReference type="Pfam" id="PF00072">
    <property type="entry name" value="Response_reg"/>
    <property type="match status" value="1"/>
</dbReference>
<comment type="caution">
    <text evidence="4">The sequence shown here is derived from an EMBL/GenBank/DDBJ whole genome shotgun (WGS) entry which is preliminary data.</text>
</comment>
<dbReference type="SMART" id="SM00850">
    <property type="entry name" value="LytTR"/>
    <property type="match status" value="1"/>
</dbReference>
<proteinExistence type="predicted"/>
<accession>A0A916U354</accession>
<evidence type="ECO:0000259" key="3">
    <source>
        <dbReference type="PROSITE" id="PS50930"/>
    </source>
</evidence>
<dbReference type="GO" id="GO:0000156">
    <property type="term" value="F:phosphorelay response regulator activity"/>
    <property type="evidence" value="ECO:0007669"/>
    <property type="project" value="InterPro"/>
</dbReference>
<feature type="modified residue" description="4-aspartylphosphate" evidence="1">
    <location>
        <position position="59"/>
    </location>
</feature>
<dbReference type="InterPro" id="IPR001789">
    <property type="entry name" value="Sig_transdc_resp-reg_receiver"/>
</dbReference>
<dbReference type="SMART" id="SM00448">
    <property type="entry name" value="REC"/>
    <property type="match status" value="1"/>
</dbReference>
<dbReference type="Proteomes" id="UP000637423">
    <property type="component" value="Unassembled WGS sequence"/>
</dbReference>
<keyword evidence="1" id="KW-0597">Phosphoprotein</keyword>
<dbReference type="InterPro" id="IPR007492">
    <property type="entry name" value="LytTR_DNA-bd_dom"/>
</dbReference>
<dbReference type="GO" id="GO:0003677">
    <property type="term" value="F:DNA binding"/>
    <property type="evidence" value="ECO:0007669"/>
    <property type="project" value="UniProtKB-KW"/>
</dbReference>
<sequence length="280" mass="31267">MPKHKIFIVDDEAPARQRLATLLQDIQATCPCELAGEAVNAQDAMDAITANTPDIVLLDVQMPGMTGIELAHHLTQNMGPAAPAIIFITAYDEYAVKAFDVHALDYLLKPVRASRLEEAIKRASLIRATIQQTNTVAAIPAMPARRGHFSVLERGRVLLVPVSEVLFLKAEQKYVTLHTRERSYLLEEPLVSIEEEMADVLVRVHRNALIARNAIKGVERVSHIAAHAADKNGRQQAQQVADADSEQEKVTESWQVILRDTDERLPISRRQWQVIKSLVR</sequence>
<dbReference type="RefSeq" id="WP_188564110.1">
    <property type="nucleotide sequence ID" value="NZ_BMED01000001.1"/>
</dbReference>
<feature type="domain" description="Response regulatory" evidence="2">
    <location>
        <begin position="5"/>
        <end position="124"/>
    </location>
</feature>
<evidence type="ECO:0000313" key="4">
    <source>
        <dbReference type="EMBL" id="GGC58511.1"/>
    </source>
</evidence>
<name>A0A916U354_9BURK</name>
<dbReference type="Gene3D" id="3.40.50.2300">
    <property type="match status" value="1"/>
</dbReference>
<gene>
    <name evidence="4" type="primary">algR</name>
    <name evidence="4" type="ORF">GCM10011396_01700</name>
</gene>
<reference evidence="4" key="2">
    <citation type="submission" date="2020-09" db="EMBL/GenBank/DDBJ databases">
        <authorList>
            <person name="Sun Q."/>
            <person name="Zhou Y."/>
        </authorList>
    </citation>
    <scope>NUCLEOTIDE SEQUENCE</scope>
    <source>
        <strain evidence="4">CGMCC 1.10998</strain>
    </source>
</reference>
<dbReference type="InterPro" id="IPR011006">
    <property type="entry name" value="CheY-like_superfamily"/>
</dbReference>
<organism evidence="4 5">
    <name type="scientific">Undibacterium terreum</name>
    <dbReference type="NCBI Taxonomy" id="1224302"/>
    <lineage>
        <taxon>Bacteria</taxon>
        <taxon>Pseudomonadati</taxon>
        <taxon>Pseudomonadota</taxon>
        <taxon>Betaproteobacteria</taxon>
        <taxon>Burkholderiales</taxon>
        <taxon>Oxalobacteraceae</taxon>
        <taxon>Undibacterium</taxon>
    </lineage>
</organism>
<dbReference type="EMBL" id="BMED01000001">
    <property type="protein sequence ID" value="GGC58511.1"/>
    <property type="molecule type" value="Genomic_DNA"/>
</dbReference>
<evidence type="ECO:0000256" key="1">
    <source>
        <dbReference type="PROSITE-ProRule" id="PRU00169"/>
    </source>
</evidence>
<dbReference type="PROSITE" id="PS50110">
    <property type="entry name" value="RESPONSE_REGULATORY"/>
    <property type="match status" value="1"/>
</dbReference>
<dbReference type="AlphaFoldDB" id="A0A916U354"/>
<reference evidence="4" key="1">
    <citation type="journal article" date="2014" name="Int. J. Syst. Evol. Microbiol.">
        <title>Complete genome sequence of Corynebacterium casei LMG S-19264T (=DSM 44701T), isolated from a smear-ripened cheese.</title>
        <authorList>
            <consortium name="US DOE Joint Genome Institute (JGI-PGF)"/>
            <person name="Walter F."/>
            <person name="Albersmeier A."/>
            <person name="Kalinowski J."/>
            <person name="Ruckert C."/>
        </authorList>
    </citation>
    <scope>NUCLEOTIDE SEQUENCE</scope>
    <source>
        <strain evidence="4">CGMCC 1.10998</strain>
    </source>
</reference>
<keyword evidence="5" id="KW-1185">Reference proteome</keyword>
<evidence type="ECO:0000259" key="2">
    <source>
        <dbReference type="PROSITE" id="PS50110"/>
    </source>
</evidence>
<dbReference type="PANTHER" id="PTHR37299">
    <property type="entry name" value="TRANSCRIPTIONAL REGULATOR-RELATED"/>
    <property type="match status" value="1"/>
</dbReference>
<dbReference type="InterPro" id="IPR046947">
    <property type="entry name" value="LytR-like"/>
</dbReference>
<evidence type="ECO:0000313" key="5">
    <source>
        <dbReference type="Proteomes" id="UP000637423"/>
    </source>
</evidence>
<protein>
    <submittedName>
        <fullName evidence="4">DNA-binding response regulator</fullName>
    </submittedName>
</protein>
<feature type="domain" description="HTH LytTR-type" evidence="3">
    <location>
        <begin position="149"/>
        <end position="233"/>
    </location>
</feature>
<keyword evidence="4" id="KW-0238">DNA-binding</keyword>
<dbReference type="SUPFAM" id="SSF52172">
    <property type="entry name" value="CheY-like"/>
    <property type="match status" value="1"/>
</dbReference>
<dbReference type="Pfam" id="PF04397">
    <property type="entry name" value="LytTR"/>
    <property type="match status" value="1"/>
</dbReference>
<dbReference type="PANTHER" id="PTHR37299:SF1">
    <property type="entry name" value="STAGE 0 SPORULATION PROTEIN A HOMOLOG"/>
    <property type="match status" value="1"/>
</dbReference>
<dbReference type="PROSITE" id="PS50930">
    <property type="entry name" value="HTH_LYTTR"/>
    <property type="match status" value="1"/>
</dbReference>